<evidence type="ECO:0000313" key="2">
    <source>
        <dbReference type="Proteomes" id="UP000499080"/>
    </source>
</evidence>
<gene>
    <name evidence="1" type="ORF">AVEN_273660_1</name>
</gene>
<comment type="caution">
    <text evidence="1">The sequence shown here is derived from an EMBL/GenBank/DDBJ whole genome shotgun (WGS) entry which is preliminary data.</text>
</comment>
<organism evidence="1 2">
    <name type="scientific">Araneus ventricosus</name>
    <name type="common">Orbweaver spider</name>
    <name type="synonym">Epeira ventricosa</name>
    <dbReference type="NCBI Taxonomy" id="182803"/>
    <lineage>
        <taxon>Eukaryota</taxon>
        <taxon>Metazoa</taxon>
        <taxon>Ecdysozoa</taxon>
        <taxon>Arthropoda</taxon>
        <taxon>Chelicerata</taxon>
        <taxon>Arachnida</taxon>
        <taxon>Araneae</taxon>
        <taxon>Araneomorphae</taxon>
        <taxon>Entelegynae</taxon>
        <taxon>Araneoidea</taxon>
        <taxon>Araneidae</taxon>
        <taxon>Araneus</taxon>
    </lineage>
</organism>
<dbReference type="InterPro" id="IPR036397">
    <property type="entry name" value="RNaseH_sf"/>
</dbReference>
<dbReference type="Gene3D" id="3.30.420.10">
    <property type="entry name" value="Ribonuclease H-like superfamily/Ribonuclease H"/>
    <property type="match status" value="1"/>
</dbReference>
<accession>A0A4Y2J6N9</accession>
<evidence type="ECO:0000313" key="1">
    <source>
        <dbReference type="EMBL" id="GBM85807.1"/>
    </source>
</evidence>
<dbReference type="OrthoDB" id="616263at2759"/>
<keyword evidence="2" id="KW-1185">Reference proteome</keyword>
<proteinExistence type="predicted"/>
<dbReference type="EMBL" id="BGPR01003262">
    <property type="protein sequence ID" value="GBM85807.1"/>
    <property type="molecule type" value="Genomic_DNA"/>
</dbReference>
<reference evidence="1 2" key="1">
    <citation type="journal article" date="2019" name="Sci. Rep.">
        <title>Orb-weaving spider Araneus ventricosus genome elucidates the spidroin gene catalogue.</title>
        <authorList>
            <person name="Kono N."/>
            <person name="Nakamura H."/>
            <person name="Ohtoshi R."/>
            <person name="Moran D.A.P."/>
            <person name="Shinohara A."/>
            <person name="Yoshida Y."/>
            <person name="Fujiwara M."/>
            <person name="Mori M."/>
            <person name="Tomita M."/>
            <person name="Arakawa K."/>
        </authorList>
    </citation>
    <scope>NUCLEOTIDE SEQUENCE [LARGE SCALE GENOMIC DNA]</scope>
</reference>
<sequence>MCWSSPGPFVSSNQGQAVWPVVLWAGYKTMLGVRVSTYGRSHTEQVDEVWMDSIGTLSIHTILISGPMKEALEGRRSYSRSEFMATTRKWFQSQPNNFCEQGIHRLVNQWDKCLCNSGDYV</sequence>
<dbReference type="AlphaFoldDB" id="A0A4Y2J6N9"/>
<protein>
    <submittedName>
        <fullName evidence="1">Uncharacterized protein</fullName>
    </submittedName>
</protein>
<dbReference type="GO" id="GO:0003676">
    <property type="term" value="F:nucleic acid binding"/>
    <property type="evidence" value="ECO:0007669"/>
    <property type="project" value="InterPro"/>
</dbReference>
<name>A0A4Y2J6N9_ARAVE</name>
<dbReference type="Proteomes" id="UP000499080">
    <property type="component" value="Unassembled WGS sequence"/>
</dbReference>